<protein>
    <submittedName>
        <fullName evidence="2">Uncharacterized protein LOC125178124</fullName>
    </submittedName>
</protein>
<reference evidence="2" key="1">
    <citation type="submission" date="2025-08" db="UniProtKB">
        <authorList>
            <consortium name="RefSeq"/>
        </authorList>
    </citation>
    <scope>IDENTIFICATION</scope>
    <source>
        <tissue evidence="2">Whole organism</tissue>
    </source>
</reference>
<organism evidence="1 2">
    <name type="scientific">Hyalella azteca</name>
    <name type="common">Amphipod</name>
    <dbReference type="NCBI Taxonomy" id="294128"/>
    <lineage>
        <taxon>Eukaryota</taxon>
        <taxon>Metazoa</taxon>
        <taxon>Ecdysozoa</taxon>
        <taxon>Arthropoda</taxon>
        <taxon>Crustacea</taxon>
        <taxon>Multicrustacea</taxon>
        <taxon>Malacostraca</taxon>
        <taxon>Eumalacostraca</taxon>
        <taxon>Peracarida</taxon>
        <taxon>Amphipoda</taxon>
        <taxon>Senticaudata</taxon>
        <taxon>Talitrida</taxon>
        <taxon>Talitroidea</taxon>
        <taxon>Hyalellidae</taxon>
        <taxon>Hyalella</taxon>
    </lineage>
</organism>
<accession>A0A979FJI9</accession>
<dbReference type="RefSeq" id="XP_047737141.1">
    <property type="nucleotide sequence ID" value="XM_047881185.1"/>
</dbReference>
<dbReference type="AlphaFoldDB" id="A0A979FJI9"/>
<sequence length="300" mass="30991">MSVSVDGMGQSPPDVYECVDGMGQSPSDVVPILGQSPPDVYECVDGMGQIPPDVYECVDGMGQSPPDVYECVDGMGQSPPDVSAGLVVDGVQVSNDGSVAHTADWGRLAVLLDNGPSTCLLAVVQLLGGGTGGVGAPLHAAEVPHRCVCLAFSPTAHHLLVGLAKRLVPGLGRPEDNLPSKMVQVVQLTPDGGLAVVREVHNHFRSAGSQRVQMRDDNGALMGAGGMWGAHGGLMGHLDMSPDSVGVLGDVANALGRPEEEVELRMGAEMLNCAVWLPADGGRTLLVGTNSGRIVAFRFS</sequence>
<dbReference type="SUPFAM" id="SSF50969">
    <property type="entry name" value="YVTN repeat-like/Quinoprotein amine dehydrogenase"/>
    <property type="match status" value="1"/>
</dbReference>
<evidence type="ECO:0000313" key="2">
    <source>
        <dbReference type="RefSeq" id="XP_047737141.1"/>
    </source>
</evidence>
<evidence type="ECO:0000313" key="1">
    <source>
        <dbReference type="Proteomes" id="UP000694843"/>
    </source>
</evidence>
<gene>
    <name evidence="2" type="primary">LOC125178124</name>
</gene>
<dbReference type="Proteomes" id="UP000694843">
    <property type="component" value="Unplaced"/>
</dbReference>
<proteinExistence type="predicted"/>
<dbReference type="InterPro" id="IPR011044">
    <property type="entry name" value="Quino_amine_DH_bsu"/>
</dbReference>
<keyword evidence="1" id="KW-1185">Reference proteome</keyword>
<name>A0A979FJI9_HYAAZ</name>
<dbReference type="KEGG" id="hazt:125178124"/>
<dbReference type="GeneID" id="125178124"/>